<reference evidence="6 8" key="1">
    <citation type="submission" date="2017-05" db="EMBL/GenBank/DDBJ databases">
        <authorList>
            <person name="Blom J."/>
        </authorList>
    </citation>
    <scope>NUCLEOTIDE SEQUENCE [LARGE SCALE GENOMIC DNA]</scope>
    <source>
        <strain evidence="6">PD885</strain>
    </source>
</reference>
<dbReference type="OrthoDB" id="9808698at2"/>
<dbReference type="InterPro" id="IPR036388">
    <property type="entry name" value="WH-like_DNA-bd_sf"/>
</dbReference>
<keyword evidence="3" id="KW-0804">Transcription</keyword>
<keyword evidence="8" id="KW-1185">Reference proteome</keyword>
<dbReference type="GO" id="GO:0006547">
    <property type="term" value="P:L-histidine metabolic process"/>
    <property type="evidence" value="ECO:0007669"/>
    <property type="project" value="UniProtKB-UniRule"/>
</dbReference>
<dbReference type="PANTHER" id="PTHR44846">
    <property type="entry name" value="MANNOSYL-D-GLYCERATE TRANSPORT/METABOLISM SYSTEM REPRESSOR MNGR-RELATED"/>
    <property type="match status" value="1"/>
</dbReference>
<feature type="domain" description="HTH gntR-type" evidence="5">
    <location>
        <begin position="8"/>
        <end position="76"/>
    </location>
</feature>
<dbReference type="Proteomes" id="UP000195877">
    <property type="component" value="Chromosome 1"/>
</dbReference>
<dbReference type="Pfam" id="PF00392">
    <property type="entry name" value="GntR"/>
    <property type="match status" value="1"/>
</dbReference>
<organism evidence="7 9">
    <name type="scientific">Xanthomonas fragariae</name>
    <dbReference type="NCBI Taxonomy" id="48664"/>
    <lineage>
        <taxon>Bacteria</taxon>
        <taxon>Pseudomonadati</taxon>
        <taxon>Pseudomonadota</taxon>
        <taxon>Gammaproteobacteria</taxon>
        <taxon>Lysobacterales</taxon>
        <taxon>Lysobacteraceae</taxon>
        <taxon>Xanthomonas</taxon>
    </lineage>
</organism>
<evidence type="ECO:0000256" key="4">
    <source>
        <dbReference type="NCBIfam" id="TIGR02018"/>
    </source>
</evidence>
<gene>
    <name evidence="7" type="primary">hutC</name>
    <name evidence="6" type="synonym">dasR</name>
    <name evidence="7" type="ORF">PD5205_01776</name>
    <name evidence="6" type="ORF">PD885_01793</name>
</gene>
<evidence type="ECO:0000313" key="9">
    <source>
        <dbReference type="Proteomes" id="UP000195953"/>
    </source>
</evidence>
<keyword evidence="1" id="KW-0805">Transcription regulation</keyword>
<protein>
    <recommendedName>
        <fullName evidence="4">Histidine utilization repressor</fullName>
    </recommendedName>
</protein>
<dbReference type="Gene3D" id="1.10.10.10">
    <property type="entry name" value="Winged helix-like DNA-binding domain superfamily/Winged helix DNA-binding domain"/>
    <property type="match status" value="1"/>
</dbReference>
<keyword evidence="2" id="KW-0238">DNA-binding</keyword>
<reference evidence="7 9" key="2">
    <citation type="submission" date="2017-05" db="EMBL/GenBank/DDBJ databases">
        <authorList>
            <person name="Song R."/>
            <person name="Chenine A.L."/>
            <person name="Ruprecht R.M."/>
        </authorList>
    </citation>
    <scope>NUCLEOTIDE SEQUENCE [LARGE SCALE GENOMIC DNA]</scope>
    <source>
        <strain evidence="7">PD5205</strain>
    </source>
</reference>
<evidence type="ECO:0000313" key="7">
    <source>
        <dbReference type="EMBL" id="SMR03079.1"/>
    </source>
</evidence>
<dbReference type="STRING" id="48664.BER92_08535"/>
<dbReference type="GO" id="GO:0045892">
    <property type="term" value="P:negative regulation of DNA-templated transcription"/>
    <property type="evidence" value="ECO:0007669"/>
    <property type="project" value="UniProtKB-UniRule"/>
</dbReference>
<accession>A0A1Y6GYS2</accession>
<dbReference type="eggNOG" id="COG2188">
    <property type="taxonomic scope" value="Bacteria"/>
</dbReference>
<evidence type="ECO:0000256" key="2">
    <source>
        <dbReference type="ARBA" id="ARBA00023125"/>
    </source>
</evidence>
<dbReference type="SUPFAM" id="SSF64288">
    <property type="entry name" value="Chorismate lyase-like"/>
    <property type="match status" value="1"/>
</dbReference>
<dbReference type="CDD" id="cd07377">
    <property type="entry name" value="WHTH_GntR"/>
    <property type="match status" value="1"/>
</dbReference>
<dbReference type="InterPro" id="IPR011663">
    <property type="entry name" value="UTRA"/>
</dbReference>
<dbReference type="GO" id="GO:0003700">
    <property type="term" value="F:DNA-binding transcription factor activity"/>
    <property type="evidence" value="ECO:0007669"/>
    <property type="project" value="UniProtKB-UniRule"/>
</dbReference>
<dbReference type="AlphaFoldDB" id="A0A1Y6GYS2"/>
<dbReference type="EMBL" id="LT853885">
    <property type="protein sequence ID" value="SMR03079.1"/>
    <property type="molecule type" value="Genomic_DNA"/>
</dbReference>
<evidence type="ECO:0000313" key="8">
    <source>
        <dbReference type="Proteomes" id="UP000195877"/>
    </source>
</evidence>
<dbReference type="GO" id="GO:0003677">
    <property type="term" value="F:DNA binding"/>
    <property type="evidence" value="ECO:0007669"/>
    <property type="project" value="UniProtKB-UniRule"/>
</dbReference>
<sequence>MTATAAPGTLHQRIRQDLEQRIYSGDWPPGHRVPPEHELMTQYGCSRMTVNKVLGLLADAGMIERRRRTGSFVARPHLEQVALSIPDIEVETTKRGQVYQFSLMSRQLRNLRQRLPQERALGSTGKVLALESVHLAGGRPFALEQRVIDITTVPKALAQSFTDVAPGSWLLRNVPWTRVEHCISAVNANAAQAERLQVDDGAACLVIDRHTWRGDQPVTYVRQLFLGGSYDLIARFAPRMR</sequence>
<dbReference type="GeneID" id="61894184"/>
<dbReference type="SMART" id="SM00345">
    <property type="entry name" value="HTH_GNTR"/>
    <property type="match status" value="1"/>
</dbReference>
<dbReference type="Pfam" id="PF07702">
    <property type="entry name" value="UTRA"/>
    <property type="match status" value="1"/>
</dbReference>
<dbReference type="Gene3D" id="3.40.1410.10">
    <property type="entry name" value="Chorismate lyase-like"/>
    <property type="match status" value="1"/>
</dbReference>
<dbReference type="InterPro" id="IPR050679">
    <property type="entry name" value="Bact_HTH_transcr_reg"/>
</dbReference>
<dbReference type="PROSITE" id="PS50949">
    <property type="entry name" value="HTH_GNTR"/>
    <property type="match status" value="1"/>
</dbReference>
<evidence type="ECO:0000256" key="1">
    <source>
        <dbReference type="ARBA" id="ARBA00023015"/>
    </source>
</evidence>
<dbReference type="InterPro" id="IPR010248">
    <property type="entry name" value="His_ut_repres"/>
</dbReference>
<name>A0A1Y6GYS2_9XANT</name>
<dbReference type="EMBL" id="LT853882">
    <property type="protein sequence ID" value="SMQ99037.1"/>
    <property type="molecule type" value="Genomic_DNA"/>
</dbReference>
<dbReference type="NCBIfam" id="TIGR02018">
    <property type="entry name" value="his_ut_repres"/>
    <property type="match status" value="1"/>
</dbReference>
<dbReference type="Proteomes" id="UP000195953">
    <property type="component" value="Chromosome 1"/>
</dbReference>
<dbReference type="PANTHER" id="PTHR44846:SF16">
    <property type="entry name" value="TRANSCRIPTIONAL REGULATOR PHNF-RELATED"/>
    <property type="match status" value="1"/>
</dbReference>
<evidence type="ECO:0000256" key="3">
    <source>
        <dbReference type="ARBA" id="ARBA00023163"/>
    </source>
</evidence>
<evidence type="ECO:0000259" key="5">
    <source>
        <dbReference type="PROSITE" id="PS50949"/>
    </source>
</evidence>
<dbReference type="SUPFAM" id="SSF46785">
    <property type="entry name" value="Winged helix' DNA-binding domain"/>
    <property type="match status" value="1"/>
</dbReference>
<dbReference type="RefSeq" id="WP_040762353.1">
    <property type="nucleotide sequence ID" value="NZ_CP016830.1"/>
</dbReference>
<dbReference type="SMART" id="SM00866">
    <property type="entry name" value="UTRA"/>
    <property type="match status" value="1"/>
</dbReference>
<dbReference type="InterPro" id="IPR028978">
    <property type="entry name" value="Chorismate_lyase_/UTRA_dom_sf"/>
</dbReference>
<dbReference type="KEGG" id="xfr:BER92_08535"/>
<dbReference type="PRINTS" id="PR00035">
    <property type="entry name" value="HTHGNTR"/>
</dbReference>
<dbReference type="InterPro" id="IPR036390">
    <property type="entry name" value="WH_DNA-bd_sf"/>
</dbReference>
<proteinExistence type="predicted"/>
<evidence type="ECO:0000313" key="6">
    <source>
        <dbReference type="EMBL" id="SMQ99037.1"/>
    </source>
</evidence>
<dbReference type="FunFam" id="1.10.10.10:FF:000079">
    <property type="entry name" value="GntR family transcriptional regulator"/>
    <property type="match status" value="1"/>
</dbReference>
<dbReference type="InterPro" id="IPR000524">
    <property type="entry name" value="Tscrpt_reg_HTH_GntR"/>
</dbReference>